<dbReference type="Gene3D" id="2.130.10.10">
    <property type="entry name" value="YVTN repeat-like/Quinoprotein amine dehydrogenase"/>
    <property type="match status" value="1"/>
</dbReference>
<evidence type="ECO:0000256" key="2">
    <source>
        <dbReference type="ARBA" id="ARBA00022526"/>
    </source>
</evidence>
<dbReference type="InterPro" id="IPR011045">
    <property type="entry name" value="N2O_reductase_N"/>
</dbReference>
<dbReference type="Proteomes" id="UP000054770">
    <property type="component" value="Unassembled WGS sequence"/>
</dbReference>
<dbReference type="InterPro" id="IPR015943">
    <property type="entry name" value="WD40/YVTN_repeat-like_dom_sf"/>
</dbReference>
<dbReference type="Pfam" id="PF10282">
    <property type="entry name" value="Lactonase"/>
    <property type="match status" value="1"/>
</dbReference>
<dbReference type="InterPro" id="IPR050282">
    <property type="entry name" value="Cycloisomerase_2"/>
</dbReference>
<dbReference type="PANTHER" id="PTHR30344">
    <property type="entry name" value="6-PHOSPHOGLUCONOLACTONASE-RELATED"/>
    <property type="match status" value="1"/>
</dbReference>
<comment type="similarity">
    <text evidence="1">Belongs to the cycloisomerase 2 family.</text>
</comment>
<dbReference type="SUPFAM" id="SSF50974">
    <property type="entry name" value="Nitrous oxide reductase, N-terminal domain"/>
    <property type="match status" value="1"/>
</dbReference>
<organism evidence="3 4">
    <name type="scientific">Caballeronia choica</name>
    <dbReference type="NCBI Taxonomy" id="326476"/>
    <lineage>
        <taxon>Bacteria</taxon>
        <taxon>Pseudomonadati</taxon>
        <taxon>Pseudomonadota</taxon>
        <taxon>Betaproteobacteria</taxon>
        <taxon>Burkholderiales</taxon>
        <taxon>Burkholderiaceae</taxon>
        <taxon>Caballeronia</taxon>
    </lineage>
</organism>
<proteinExistence type="inferred from homology"/>
<dbReference type="InterPro" id="IPR019405">
    <property type="entry name" value="Lactonase_7-beta_prop"/>
</dbReference>
<sequence length="367" mass="38746">MIQALPDSCAVFVSNALDGDISVFHLDTESGRIEATSRHAAAEAVMPLALSADKRSLYAATRGAQPGIVAYSVDAEAGSLSRRGAAPIASSLAYLSADPSGRYLLGASYGEHRLSLYDAERIANADGTPLQVVDGIENAHAVIVSSDGRFAYVSSLGSDRVFAYELRSGATATADATGELAAINEIELERGFGPRHLRFSPDEKTLYVVSEFRATIAAIARDSATGRLGAPKISARCPALAHLDDGRIRGAAPVDPKTLASLVWAADIQITPDGRFVYVSERTSSRLIAYRVQADGSLDYASFVETETQPRGFKIDPAGRLLVACGEKSSHVAVYAIDADSGALSLLSRCEGGRGANWVEIVARSRP</sequence>
<dbReference type="GO" id="GO:0006006">
    <property type="term" value="P:glucose metabolic process"/>
    <property type="evidence" value="ECO:0007669"/>
    <property type="project" value="UniProtKB-KW"/>
</dbReference>
<dbReference type="AlphaFoldDB" id="A0A158HNB1"/>
<dbReference type="GO" id="GO:0005829">
    <property type="term" value="C:cytosol"/>
    <property type="evidence" value="ECO:0007669"/>
    <property type="project" value="TreeGrafter"/>
</dbReference>
<keyword evidence="4" id="KW-1185">Reference proteome</keyword>
<reference evidence="3" key="1">
    <citation type="submission" date="2016-01" db="EMBL/GenBank/DDBJ databases">
        <authorList>
            <person name="Peeters C."/>
        </authorList>
    </citation>
    <scope>NUCLEOTIDE SEQUENCE [LARGE SCALE GENOMIC DNA]</scope>
    <source>
        <strain evidence="3">LMG 22940</strain>
    </source>
</reference>
<comment type="caution">
    <text evidence="3">The sequence shown here is derived from an EMBL/GenBank/DDBJ whole genome shotgun (WGS) entry which is preliminary data.</text>
</comment>
<accession>A0A158HNB1</accession>
<dbReference type="GO" id="GO:0017057">
    <property type="term" value="F:6-phosphogluconolactonase activity"/>
    <property type="evidence" value="ECO:0007669"/>
    <property type="project" value="TreeGrafter"/>
</dbReference>
<dbReference type="RefSeq" id="WP_087644347.1">
    <property type="nucleotide sequence ID" value="NZ_FCON02000018.1"/>
</dbReference>
<gene>
    <name evidence="3" type="ORF">AWB68_02177</name>
</gene>
<dbReference type="EMBL" id="FCON02000018">
    <property type="protein sequence ID" value="SAL45884.1"/>
    <property type="molecule type" value="Genomic_DNA"/>
</dbReference>
<name>A0A158HNB1_9BURK</name>
<dbReference type="PANTHER" id="PTHR30344:SF1">
    <property type="entry name" value="6-PHOSPHOGLUCONOLACTONASE"/>
    <property type="match status" value="1"/>
</dbReference>
<evidence type="ECO:0000313" key="3">
    <source>
        <dbReference type="EMBL" id="SAL45884.1"/>
    </source>
</evidence>
<evidence type="ECO:0000313" key="4">
    <source>
        <dbReference type="Proteomes" id="UP000054770"/>
    </source>
</evidence>
<keyword evidence="2" id="KW-0313">Glucose metabolism</keyword>
<protein>
    <submittedName>
        <fullName evidence="3">3-carboxymuconate cyclase</fullName>
    </submittedName>
</protein>
<dbReference type="OrthoDB" id="9790815at2"/>
<keyword evidence="2" id="KW-0119">Carbohydrate metabolism</keyword>
<evidence type="ECO:0000256" key="1">
    <source>
        <dbReference type="ARBA" id="ARBA00005564"/>
    </source>
</evidence>